<proteinExistence type="predicted"/>
<dbReference type="PANTHER" id="PTHR34351">
    <property type="entry name" value="SLR1927 PROTEIN-RELATED"/>
    <property type="match status" value="1"/>
</dbReference>
<organism evidence="3 4">
    <name type="scientific">Desulfomonile tiedjei (strain ATCC 49306 / DSM 6799 / DCB-1)</name>
    <dbReference type="NCBI Taxonomy" id="706587"/>
    <lineage>
        <taxon>Bacteria</taxon>
        <taxon>Pseudomonadati</taxon>
        <taxon>Thermodesulfobacteriota</taxon>
        <taxon>Desulfomonilia</taxon>
        <taxon>Desulfomonilales</taxon>
        <taxon>Desulfomonilaceae</taxon>
        <taxon>Desulfomonile</taxon>
    </lineage>
</organism>
<gene>
    <name evidence="3" type="ordered locus">Desti_2645</name>
</gene>
<reference evidence="4" key="1">
    <citation type="submission" date="2012-06" db="EMBL/GenBank/DDBJ databases">
        <title>Complete sequence of chromosome of Desulfomonile tiedjei DSM 6799.</title>
        <authorList>
            <person name="Lucas S."/>
            <person name="Copeland A."/>
            <person name="Lapidus A."/>
            <person name="Glavina del Rio T."/>
            <person name="Dalin E."/>
            <person name="Tice H."/>
            <person name="Bruce D."/>
            <person name="Goodwin L."/>
            <person name="Pitluck S."/>
            <person name="Peters L."/>
            <person name="Ovchinnikova G."/>
            <person name="Zeytun A."/>
            <person name="Lu M."/>
            <person name="Kyrpides N."/>
            <person name="Mavromatis K."/>
            <person name="Ivanova N."/>
            <person name="Brettin T."/>
            <person name="Detter J.C."/>
            <person name="Han C."/>
            <person name="Larimer F."/>
            <person name="Land M."/>
            <person name="Hauser L."/>
            <person name="Markowitz V."/>
            <person name="Cheng J.-F."/>
            <person name="Hugenholtz P."/>
            <person name="Woyke T."/>
            <person name="Wu D."/>
            <person name="Spring S."/>
            <person name="Schroeder M."/>
            <person name="Brambilla E."/>
            <person name="Klenk H.-P."/>
            <person name="Eisen J.A."/>
        </authorList>
    </citation>
    <scope>NUCLEOTIDE SEQUENCE [LARGE SCALE GENOMIC DNA]</scope>
    <source>
        <strain evidence="4">ATCC 49306 / DSM 6799 / DCB-1</strain>
    </source>
</reference>
<dbReference type="Proteomes" id="UP000006055">
    <property type="component" value="Chromosome"/>
</dbReference>
<dbReference type="AlphaFoldDB" id="I4C6Y3"/>
<sequence length="358" mass="40259">MTYSNRSTDRSDRFRLAPVKIPIVDRAQEKIRIRLTPYGWVLVFLLVWLPISAIGTANNFLIVMFSLAIGFAAVSHVMARKNLRNIRAVRRFPEEVFAQSHFSVEYIFTVQGETHSALLTIRENDPLICGSEGVTVPELKHNEKQTCRLVCSTPNRGNIRIGSATVKSSFPFGLAWYSKTICEASDVLVFPKIQPVHDEMPYWYGSMGKGVERVNLFGTVPFLLRDYVPGDSYKHIEWKKTARTGTLITKVPAEEDALEVIVRISRNASEQALSKAASLIVHFSRTRAPLRLQGPGLNIGPGMGKQFVRELLTILALWDTNRDRNTVCQEADGILVEVDESGNLTWSRYGEDHAILAR</sequence>
<keyword evidence="1" id="KW-1133">Transmembrane helix</keyword>
<evidence type="ECO:0000259" key="2">
    <source>
        <dbReference type="Pfam" id="PF01882"/>
    </source>
</evidence>
<dbReference type="eggNOG" id="COG1721">
    <property type="taxonomic scope" value="Bacteria"/>
</dbReference>
<feature type="transmembrane region" description="Helical" evidence="1">
    <location>
        <begin position="60"/>
        <end position="79"/>
    </location>
</feature>
<evidence type="ECO:0000256" key="1">
    <source>
        <dbReference type="SAM" id="Phobius"/>
    </source>
</evidence>
<dbReference type="PANTHER" id="PTHR34351:SF1">
    <property type="entry name" value="SLR1927 PROTEIN"/>
    <property type="match status" value="1"/>
</dbReference>
<keyword evidence="1" id="KW-0812">Transmembrane</keyword>
<keyword evidence="4" id="KW-1185">Reference proteome</keyword>
<dbReference type="STRING" id="706587.Desti_2645"/>
<protein>
    <recommendedName>
        <fullName evidence="2">DUF58 domain-containing protein</fullName>
    </recommendedName>
</protein>
<dbReference type="Pfam" id="PF01882">
    <property type="entry name" value="DUF58"/>
    <property type="match status" value="1"/>
</dbReference>
<dbReference type="EMBL" id="CP003360">
    <property type="protein sequence ID" value="AFM25324.1"/>
    <property type="molecule type" value="Genomic_DNA"/>
</dbReference>
<evidence type="ECO:0000313" key="4">
    <source>
        <dbReference type="Proteomes" id="UP000006055"/>
    </source>
</evidence>
<dbReference type="KEGG" id="dti:Desti_2645"/>
<name>I4C6Y3_DESTA</name>
<dbReference type="InterPro" id="IPR002881">
    <property type="entry name" value="DUF58"/>
</dbReference>
<accession>I4C6Y3</accession>
<dbReference type="RefSeq" id="WP_014810465.1">
    <property type="nucleotide sequence ID" value="NC_018025.1"/>
</dbReference>
<evidence type="ECO:0000313" key="3">
    <source>
        <dbReference type="EMBL" id="AFM25324.1"/>
    </source>
</evidence>
<dbReference type="HOGENOM" id="CLU_054568_1_1_7"/>
<keyword evidence="1" id="KW-0472">Membrane</keyword>
<feature type="transmembrane region" description="Helical" evidence="1">
    <location>
        <begin position="35"/>
        <end position="54"/>
    </location>
</feature>
<feature type="domain" description="DUF58" evidence="2">
    <location>
        <begin position="225"/>
        <end position="274"/>
    </location>
</feature>